<dbReference type="EMBL" id="JADBEG010000001">
    <property type="protein sequence ID" value="MBE1493130.1"/>
    <property type="molecule type" value="Genomic_DNA"/>
</dbReference>
<organism evidence="1 2">
    <name type="scientific">Amycolatopsis lexingtonensis</name>
    <dbReference type="NCBI Taxonomy" id="218822"/>
    <lineage>
        <taxon>Bacteria</taxon>
        <taxon>Bacillati</taxon>
        <taxon>Actinomycetota</taxon>
        <taxon>Actinomycetes</taxon>
        <taxon>Pseudonocardiales</taxon>
        <taxon>Pseudonocardiaceae</taxon>
        <taxon>Amycolatopsis</taxon>
    </lineage>
</organism>
<evidence type="ECO:0008006" key="3">
    <source>
        <dbReference type="Google" id="ProtNLM"/>
    </source>
</evidence>
<dbReference type="Proteomes" id="UP000631670">
    <property type="component" value="Unassembled WGS sequence"/>
</dbReference>
<reference evidence="1 2" key="1">
    <citation type="submission" date="2020-10" db="EMBL/GenBank/DDBJ databases">
        <title>Sequencing the genomes of 1000 actinobacteria strains.</title>
        <authorList>
            <person name="Klenk H.-P."/>
        </authorList>
    </citation>
    <scope>NUCLEOTIDE SEQUENCE [LARGE SCALE GENOMIC DNA]</scope>
    <source>
        <strain evidence="1 2">DSM 44653</strain>
    </source>
</reference>
<comment type="caution">
    <text evidence="1">The sequence shown here is derived from an EMBL/GenBank/DDBJ whole genome shotgun (WGS) entry which is preliminary data.</text>
</comment>
<accession>A0ABR9HQH5</accession>
<evidence type="ECO:0000313" key="2">
    <source>
        <dbReference type="Proteomes" id="UP000631670"/>
    </source>
</evidence>
<sequence>MDSSTVGFALTRVDASGAVASKPAVFQLGWPAGTPVRYDVRSGLIVVSADPGAERRVPTKLNLVLPARIRSQCRVRAGEQVLLAALVEHQLLVIYSQRRLYDMVVAYHATLQPEPSSLP</sequence>
<dbReference type="RefSeq" id="WP_143265097.1">
    <property type="nucleotide sequence ID" value="NZ_JADBEG010000001.1"/>
</dbReference>
<name>A0ABR9HQH5_9PSEU</name>
<keyword evidence="2" id="KW-1185">Reference proteome</keyword>
<evidence type="ECO:0000313" key="1">
    <source>
        <dbReference type="EMBL" id="MBE1493130.1"/>
    </source>
</evidence>
<proteinExistence type="predicted"/>
<protein>
    <recommendedName>
        <fullName evidence="3">AbrB/MazE/SpoVT family DNA-binding domain-containing protein</fullName>
    </recommendedName>
</protein>
<gene>
    <name evidence="1" type="ORF">H4696_000230</name>
</gene>